<protein>
    <submittedName>
        <fullName evidence="3">Signal transducing protein</fullName>
    </submittedName>
</protein>
<dbReference type="Gene3D" id="3.30.70.790">
    <property type="entry name" value="UreE, C-terminal domain"/>
    <property type="match status" value="1"/>
</dbReference>
<keyword evidence="4" id="KW-1185">Reference proteome</keyword>
<dbReference type="RefSeq" id="WP_189575906.1">
    <property type="nucleotide sequence ID" value="NZ_BMXU01000002.1"/>
</dbReference>
<accession>A0ABV7MD51</accession>
<dbReference type="SUPFAM" id="SSF54913">
    <property type="entry name" value="GlnB-like"/>
    <property type="match status" value="1"/>
</dbReference>
<name>A0ABV7MD51_9PROT</name>
<dbReference type="Proteomes" id="UP001595607">
    <property type="component" value="Unassembled WGS sequence"/>
</dbReference>
<dbReference type="EMBL" id="JBHRVA010000003">
    <property type="protein sequence ID" value="MFC3303389.1"/>
    <property type="molecule type" value="Genomic_DNA"/>
</dbReference>
<evidence type="ECO:0000313" key="3">
    <source>
        <dbReference type="EMBL" id="MFC3303389.1"/>
    </source>
</evidence>
<organism evidence="3 4">
    <name type="scientific">Parvularcula lutaonensis</name>
    <dbReference type="NCBI Taxonomy" id="491923"/>
    <lineage>
        <taxon>Bacteria</taxon>
        <taxon>Pseudomonadati</taxon>
        <taxon>Pseudomonadota</taxon>
        <taxon>Alphaproteobacteria</taxon>
        <taxon>Parvularculales</taxon>
        <taxon>Parvularculaceae</taxon>
        <taxon>Parvularcula</taxon>
    </lineage>
</organism>
<gene>
    <name evidence="3" type="ORF">ACFONP_11670</name>
</gene>
<keyword evidence="1" id="KW-1133">Transmembrane helix</keyword>
<evidence type="ECO:0000256" key="1">
    <source>
        <dbReference type="SAM" id="Phobius"/>
    </source>
</evidence>
<dbReference type="Pfam" id="PF09413">
    <property type="entry name" value="DUF2007"/>
    <property type="match status" value="1"/>
</dbReference>
<proteinExistence type="predicted"/>
<feature type="transmembrane region" description="Helical" evidence="1">
    <location>
        <begin position="89"/>
        <end position="107"/>
    </location>
</feature>
<dbReference type="InterPro" id="IPR011322">
    <property type="entry name" value="N-reg_PII-like_a/b"/>
</dbReference>
<reference evidence="4" key="1">
    <citation type="journal article" date="2019" name="Int. J. Syst. Evol. Microbiol.">
        <title>The Global Catalogue of Microorganisms (GCM) 10K type strain sequencing project: providing services to taxonomists for standard genome sequencing and annotation.</title>
        <authorList>
            <consortium name="The Broad Institute Genomics Platform"/>
            <consortium name="The Broad Institute Genome Sequencing Center for Infectious Disease"/>
            <person name="Wu L."/>
            <person name="Ma J."/>
        </authorList>
    </citation>
    <scope>NUCLEOTIDE SEQUENCE [LARGE SCALE GENOMIC DNA]</scope>
    <source>
        <strain evidence="4">KCTC 22245</strain>
    </source>
</reference>
<sequence>MKEIARIYDLGEAQVVVGYLRSRGFDVEIADYHTLSARPELAIGLGGFRIMAANQDAFMATKALEEKRPKPRFAPCPRCKSTKVRRRRAWGFPLAVTALFASLFPFAPATDSLRCATCGHSWKDEE</sequence>
<feature type="domain" description="DUF2007" evidence="2">
    <location>
        <begin position="1"/>
        <end position="66"/>
    </location>
</feature>
<evidence type="ECO:0000259" key="2">
    <source>
        <dbReference type="Pfam" id="PF09413"/>
    </source>
</evidence>
<keyword evidence="1" id="KW-0812">Transmembrane</keyword>
<comment type="caution">
    <text evidence="3">The sequence shown here is derived from an EMBL/GenBank/DDBJ whole genome shotgun (WGS) entry which is preliminary data.</text>
</comment>
<evidence type="ECO:0000313" key="4">
    <source>
        <dbReference type="Proteomes" id="UP001595607"/>
    </source>
</evidence>
<dbReference type="InterPro" id="IPR018551">
    <property type="entry name" value="DUF2007"/>
</dbReference>
<keyword evidence="1" id="KW-0472">Membrane</keyword>